<dbReference type="Proteomes" id="UP000307841">
    <property type="component" value="Unassembled WGS sequence"/>
</dbReference>
<name>A0A4U2Y4D5_9BACL</name>
<evidence type="ECO:0000313" key="2">
    <source>
        <dbReference type="EMBL" id="TKI54071.1"/>
    </source>
</evidence>
<accession>A0A4U2Y4D5</accession>
<proteinExistence type="predicted"/>
<gene>
    <name evidence="2" type="ORF">E8L90_00605</name>
</gene>
<feature type="transmembrane region" description="Helical" evidence="1">
    <location>
        <begin position="58"/>
        <end position="77"/>
    </location>
</feature>
<sequence>MVGRKACHMFSSRLFPHFVRAVSFQTCDTPSRTADGALVSNCIGSGACRRFRLNTKRASLKGLFSLSCYCLVMNIFFKDFTKIFDDILVSDVLQPIEGVLVDGLEL</sequence>
<keyword evidence="1" id="KW-0472">Membrane</keyword>
<comment type="caution">
    <text evidence="2">The sequence shown here is derived from an EMBL/GenBank/DDBJ whole genome shotgun (WGS) entry which is preliminary data.</text>
</comment>
<evidence type="ECO:0000313" key="3">
    <source>
        <dbReference type="Proteomes" id="UP000307841"/>
    </source>
</evidence>
<reference evidence="2 3" key="1">
    <citation type="submission" date="2019-04" db="EMBL/GenBank/DDBJ databases">
        <title>Whole genome sequencing of Brevibacillus sp. TGS2-1.</title>
        <authorList>
            <person name="Choi A."/>
        </authorList>
    </citation>
    <scope>NUCLEOTIDE SEQUENCE [LARGE SCALE GENOMIC DNA]</scope>
    <source>
        <strain evidence="2 3">TGS2-1</strain>
    </source>
</reference>
<keyword evidence="1" id="KW-0812">Transmembrane</keyword>
<evidence type="ECO:0000256" key="1">
    <source>
        <dbReference type="SAM" id="Phobius"/>
    </source>
</evidence>
<protein>
    <submittedName>
        <fullName evidence="2">Uncharacterized protein</fullName>
    </submittedName>
</protein>
<dbReference type="AlphaFoldDB" id="A0A4U2Y4D5"/>
<organism evidence="2 3">
    <name type="scientific">Brevibacillus antibioticus</name>
    <dbReference type="NCBI Taxonomy" id="2570228"/>
    <lineage>
        <taxon>Bacteria</taxon>
        <taxon>Bacillati</taxon>
        <taxon>Bacillota</taxon>
        <taxon>Bacilli</taxon>
        <taxon>Bacillales</taxon>
        <taxon>Paenibacillaceae</taxon>
        <taxon>Brevibacillus</taxon>
    </lineage>
</organism>
<keyword evidence="1" id="KW-1133">Transmembrane helix</keyword>
<keyword evidence="3" id="KW-1185">Reference proteome</keyword>
<dbReference type="EMBL" id="SZNK01000001">
    <property type="protein sequence ID" value="TKI54071.1"/>
    <property type="molecule type" value="Genomic_DNA"/>
</dbReference>